<gene>
    <name evidence="3" type="ORF">pdam_00004398</name>
</gene>
<keyword evidence="4" id="KW-1185">Reference proteome</keyword>
<dbReference type="InterPro" id="IPR003819">
    <property type="entry name" value="TauD/TfdA-like"/>
</dbReference>
<feature type="domain" description="TauD/TfdA-like" evidence="2">
    <location>
        <begin position="96"/>
        <end position="385"/>
    </location>
</feature>
<reference evidence="3 4" key="1">
    <citation type="journal article" date="2018" name="Sci. Rep.">
        <title>Comparative analysis of the Pocillopora damicornis genome highlights role of immune system in coral evolution.</title>
        <authorList>
            <person name="Cunning R."/>
            <person name="Bay R.A."/>
            <person name="Gillette P."/>
            <person name="Baker A.C."/>
            <person name="Traylor-Knowles N."/>
        </authorList>
    </citation>
    <scope>NUCLEOTIDE SEQUENCE [LARGE SCALE GENOMIC DNA]</scope>
    <source>
        <strain evidence="3">RSMAS</strain>
        <tissue evidence="3">Whole animal</tissue>
    </source>
</reference>
<dbReference type="Gene3D" id="3.60.130.10">
    <property type="entry name" value="Clavaminate synthase-like"/>
    <property type="match status" value="1"/>
</dbReference>
<organism evidence="3 4">
    <name type="scientific">Pocillopora damicornis</name>
    <name type="common">Cauliflower coral</name>
    <name type="synonym">Millepora damicornis</name>
    <dbReference type="NCBI Taxonomy" id="46731"/>
    <lineage>
        <taxon>Eukaryota</taxon>
        <taxon>Metazoa</taxon>
        <taxon>Cnidaria</taxon>
        <taxon>Anthozoa</taxon>
        <taxon>Hexacorallia</taxon>
        <taxon>Scleractinia</taxon>
        <taxon>Astrocoeniina</taxon>
        <taxon>Pocilloporidae</taxon>
        <taxon>Pocillopora</taxon>
    </lineage>
</organism>
<evidence type="ECO:0000313" key="3">
    <source>
        <dbReference type="EMBL" id="RMX53535.1"/>
    </source>
</evidence>
<comment type="caution">
    <text evidence="3">The sequence shown here is derived from an EMBL/GenBank/DDBJ whole genome shotgun (WGS) entry which is preliminary data.</text>
</comment>
<name>A0A3M6UIT7_POCDA</name>
<dbReference type="GO" id="GO:0016491">
    <property type="term" value="F:oxidoreductase activity"/>
    <property type="evidence" value="ECO:0007669"/>
    <property type="project" value="UniProtKB-KW"/>
</dbReference>
<dbReference type="OrthoDB" id="408743at2759"/>
<proteinExistence type="predicted"/>
<dbReference type="Proteomes" id="UP000275408">
    <property type="component" value="Unassembled WGS sequence"/>
</dbReference>
<accession>A0A3M6UIT7</accession>
<sequence length="391" mass="44529">MLVSRVYHPHQGSQIFARAAFMVHGIRFASMNKSKTNKEIFEPLPREELVTKFKSKLRDREFTPGSTQGGFPEFLAEPRDSLPLGVRVHNPNQASLAQLTAKCMEFMEENHSQCPAILFRGLPARTANDFSTIAGNIPGKPLSYEVGGSTYRKQVDKSVKTYTASDDPLEVTMDTHNEMSYLNTWPKKLFFYSVKEADDNCGGETPLVKNSELLSKLDPEVVAKFEEKGVRYVRYLRDKSHDEYMNWQHMFGTEDKKEAERRAKGKGYHLSWNETQDLRLWQNRPVSIQHPQTGNKIWFNQIAAMHSSYYQIMPTFIGKGIPDDECPSNTYYGDGSPIEPEVIQHIRATTWSCAVGFQWRAGDLLALDNLAVQHGRIGYSGERKVLAYLTC</sequence>
<dbReference type="STRING" id="46731.A0A3M6UIT7"/>
<dbReference type="SUPFAM" id="SSF51197">
    <property type="entry name" value="Clavaminate synthase-like"/>
    <property type="match status" value="1"/>
</dbReference>
<dbReference type="PANTHER" id="PTHR10696:SF21">
    <property type="entry name" value="TAUD_TFDA-LIKE DOMAIN-CONTAINING PROTEIN"/>
    <property type="match status" value="1"/>
</dbReference>
<dbReference type="PANTHER" id="PTHR10696">
    <property type="entry name" value="GAMMA-BUTYROBETAINE HYDROXYLASE-RELATED"/>
    <property type="match status" value="1"/>
</dbReference>
<evidence type="ECO:0000259" key="2">
    <source>
        <dbReference type="Pfam" id="PF02668"/>
    </source>
</evidence>
<protein>
    <recommendedName>
        <fullName evidence="2">TauD/TfdA-like domain-containing protein</fullName>
    </recommendedName>
</protein>
<keyword evidence="1" id="KW-0560">Oxidoreductase</keyword>
<dbReference type="EMBL" id="RCHS01001420">
    <property type="protein sequence ID" value="RMX53535.1"/>
    <property type="molecule type" value="Genomic_DNA"/>
</dbReference>
<dbReference type="AlphaFoldDB" id="A0A3M6UIT7"/>
<dbReference type="OMA" id="HIRESIW"/>
<dbReference type="InterPro" id="IPR050411">
    <property type="entry name" value="AlphaKG_dependent_hydroxylases"/>
</dbReference>
<dbReference type="Pfam" id="PF02668">
    <property type="entry name" value="TauD"/>
    <property type="match status" value="1"/>
</dbReference>
<dbReference type="InterPro" id="IPR042098">
    <property type="entry name" value="TauD-like_sf"/>
</dbReference>
<evidence type="ECO:0000313" key="4">
    <source>
        <dbReference type="Proteomes" id="UP000275408"/>
    </source>
</evidence>
<evidence type="ECO:0000256" key="1">
    <source>
        <dbReference type="ARBA" id="ARBA00023002"/>
    </source>
</evidence>